<dbReference type="RefSeq" id="WP_146965078.1">
    <property type="nucleotide sequence ID" value="NZ_AP019839.1"/>
</dbReference>
<dbReference type="Pfam" id="PF01076">
    <property type="entry name" value="Mob_Pre"/>
    <property type="match status" value="1"/>
</dbReference>
<dbReference type="GO" id="GO:0006310">
    <property type="term" value="P:DNA recombination"/>
    <property type="evidence" value="ECO:0007669"/>
    <property type="project" value="InterPro"/>
</dbReference>
<protein>
    <submittedName>
        <fullName evidence="1">Plasmid recombination enzyme</fullName>
    </submittedName>
</protein>
<dbReference type="InterPro" id="IPR001668">
    <property type="entry name" value="Mob_Pre"/>
</dbReference>
<dbReference type="Proteomes" id="UP000321501">
    <property type="component" value="Plasmid pJMUB3934p4"/>
</dbReference>
<dbReference type="AlphaFoldDB" id="A0A510KH82"/>
<proteinExistence type="predicted"/>
<keyword evidence="1" id="KW-0614">Plasmid</keyword>
<dbReference type="CDD" id="cd17242">
    <property type="entry name" value="MobM_relaxase"/>
    <property type="match status" value="1"/>
</dbReference>
<name>A0A510KH82_9FUSO</name>
<reference evidence="1 2" key="1">
    <citation type="submission" date="2019-07" db="EMBL/GenBank/DDBJ databases">
        <title>Complete Genome Sequence of Leptotrichia wadei Strain JMUB3934.</title>
        <authorList>
            <person name="Watanabe S."/>
            <person name="Cui L."/>
        </authorList>
    </citation>
    <scope>NUCLEOTIDE SEQUENCE [LARGE SCALE GENOMIC DNA]</scope>
    <source>
        <strain evidence="1 2">JMUB3934</strain>
        <plasmid evidence="2">pjmub3934p4 dna</plasmid>
    </source>
</reference>
<dbReference type="GO" id="GO:0003677">
    <property type="term" value="F:DNA binding"/>
    <property type="evidence" value="ECO:0007669"/>
    <property type="project" value="InterPro"/>
</dbReference>
<organism evidence="1 2">
    <name type="scientific">Leptotrichia wadei</name>
    <dbReference type="NCBI Taxonomy" id="157687"/>
    <lineage>
        <taxon>Bacteria</taxon>
        <taxon>Fusobacteriati</taxon>
        <taxon>Fusobacteriota</taxon>
        <taxon>Fusobacteriia</taxon>
        <taxon>Fusobacteriales</taxon>
        <taxon>Leptotrichiaceae</taxon>
        <taxon>Leptotrichia</taxon>
    </lineage>
</organism>
<geneLocation type="plasmid" evidence="2">
    <name>pjmub3934p4 dna</name>
</geneLocation>
<accession>A0A510KH82</accession>
<dbReference type="EMBL" id="AP019839">
    <property type="protein sequence ID" value="BBM51050.1"/>
    <property type="molecule type" value="Genomic_DNA"/>
</dbReference>
<evidence type="ECO:0000313" key="2">
    <source>
        <dbReference type="Proteomes" id="UP000321501"/>
    </source>
</evidence>
<sequence length="663" mass="77902">MSNGSYSIHISGRKHSIKNKKNLVSFYNHILRVYQEKKGTYDKDKIVELIENPCKSAKDYIKVFNNSFIEEVSEYNNKQKRKDRKIDDYFKHVEATDKDVAVEIIIQISDQYYWKENPDKKKFMENVYREQIKDFKEKFPDFIITNAMLHLDEASPHLHVLGIPKATGYKRGMSSQCAKSKIFTPETLEKMQKEMREDALISMRKFADPDFNFKEKEKGRNFDYSKEKIIELKTNNDKINQVNNDLKSDIMENFNEIGEISRQIEKSSKNIFYRIFHNLPDLRDKLDKKEKKLISNIDWLVQNHLKKLSRNFSSMDEFLEGFPVIDFEGIRKSAERDFYRETYLEFKQSKKDDLISELAEKEKTKKSNIEKAVNLAVKELARTPEIYNKVVEIKKKEIENNPGELEDLMKEVERQLFQIYSDLIRNSDKDLFKKRRSQIRNEVVLELKDEIKKTVDTSEFRKQAIDEYRKSELERDLSETEKAGINKEILKIKVNEALENPSDEIIEKVNQEVKEKLVEMKFDEKINSMDYEIDVNNAIEEGIKASAEKNLAAGSLMADKIIKVAHEAINRYTDISNSDKIIKEVLFEGQVKPALEIVSMGCGIEDMAKSDPKIFRDVITRIKEKIQKIADYLGIDVVFRGKDIQKYKHMQPVKIKEKSIIEE</sequence>
<gene>
    <name evidence="1" type="ORF">JMUB3934_p4001</name>
</gene>
<evidence type="ECO:0000313" key="1">
    <source>
        <dbReference type="EMBL" id="BBM51050.1"/>
    </source>
</evidence>
<dbReference type="Gene3D" id="3.30.930.30">
    <property type="match status" value="1"/>
</dbReference>